<evidence type="ECO:0000256" key="3">
    <source>
        <dbReference type="ARBA" id="ARBA00022750"/>
    </source>
</evidence>
<keyword evidence="5" id="KW-0325">Glycoprotein</keyword>
<dbReference type="CDD" id="cd05476">
    <property type="entry name" value="pepsin_A_like_plant"/>
    <property type="match status" value="1"/>
</dbReference>
<dbReference type="GO" id="GO:0004190">
    <property type="term" value="F:aspartic-type endopeptidase activity"/>
    <property type="evidence" value="ECO:0007669"/>
    <property type="project" value="UniProtKB-KW"/>
</dbReference>
<evidence type="ECO:0000259" key="6">
    <source>
        <dbReference type="PROSITE" id="PS51767"/>
    </source>
</evidence>
<sequence>MIKVGYFVTELNFGSGPGAINANLIIDTGVDQSWVQCEGCNPCFNVTSGNFKYKNSTSFQQVGLHDNLCAPQFVYDGDCGFDTTYGNAHVNGFLGKDNFNFTNNKTGLTEIYKGLAFGCVLQNNGINFTNIQPNNTILGVHGLAPGPRSFLSQLDTRIKGRFSYCLPQWTYTDKTTSTTMYFGDEAIISGDKFRIVKAISMARHAKRYHLHLSAISVDGDRLPIKASIFQLDPIGYSKGFFIDSGTPYTVLARSAYNPLRIAIAKFFYEMYGWRHILNGEFDLCYNSYPTEFQPFPMVKLHFLAPDLHGEVEMVLDDLNMFLKISEGFCMTVLPVDDPGPSIFGAFQQVNFKFLYDVNQWLLYFVPENCEEIV</sequence>
<evidence type="ECO:0000256" key="2">
    <source>
        <dbReference type="ARBA" id="ARBA00022670"/>
    </source>
</evidence>
<keyword evidence="4" id="KW-0378">Hydrolase</keyword>
<evidence type="ECO:0000313" key="7">
    <source>
        <dbReference type="EMBL" id="KAK9691776.1"/>
    </source>
</evidence>
<comment type="caution">
    <text evidence="7">The sequence shown here is derived from an EMBL/GenBank/DDBJ whole genome shotgun (WGS) entry which is preliminary data.</text>
</comment>
<dbReference type="Gene3D" id="2.40.70.10">
    <property type="entry name" value="Acid Proteases"/>
    <property type="match status" value="2"/>
</dbReference>
<dbReference type="InterPro" id="IPR033121">
    <property type="entry name" value="PEPTIDASE_A1"/>
</dbReference>
<dbReference type="InterPro" id="IPR034161">
    <property type="entry name" value="Pepsin-like_plant"/>
</dbReference>
<evidence type="ECO:0000256" key="1">
    <source>
        <dbReference type="ARBA" id="ARBA00007447"/>
    </source>
</evidence>
<dbReference type="GO" id="GO:0005576">
    <property type="term" value="C:extracellular region"/>
    <property type="evidence" value="ECO:0007669"/>
    <property type="project" value="TreeGrafter"/>
</dbReference>
<comment type="similarity">
    <text evidence="1">Belongs to the peptidase A1 family.</text>
</comment>
<name>A0AAW1IQY4_SAPOF</name>
<dbReference type="Proteomes" id="UP001443914">
    <property type="component" value="Unassembled WGS sequence"/>
</dbReference>
<organism evidence="7 8">
    <name type="scientific">Saponaria officinalis</name>
    <name type="common">Common soapwort</name>
    <name type="synonym">Lychnis saponaria</name>
    <dbReference type="NCBI Taxonomy" id="3572"/>
    <lineage>
        <taxon>Eukaryota</taxon>
        <taxon>Viridiplantae</taxon>
        <taxon>Streptophyta</taxon>
        <taxon>Embryophyta</taxon>
        <taxon>Tracheophyta</taxon>
        <taxon>Spermatophyta</taxon>
        <taxon>Magnoliopsida</taxon>
        <taxon>eudicotyledons</taxon>
        <taxon>Gunneridae</taxon>
        <taxon>Pentapetalae</taxon>
        <taxon>Caryophyllales</taxon>
        <taxon>Caryophyllaceae</taxon>
        <taxon>Caryophylleae</taxon>
        <taxon>Saponaria</taxon>
    </lineage>
</organism>
<keyword evidence="8" id="KW-1185">Reference proteome</keyword>
<evidence type="ECO:0000256" key="4">
    <source>
        <dbReference type="ARBA" id="ARBA00022801"/>
    </source>
</evidence>
<reference evidence="7" key="1">
    <citation type="submission" date="2024-03" db="EMBL/GenBank/DDBJ databases">
        <title>WGS assembly of Saponaria officinalis var. Norfolk2.</title>
        <authorList>
            <person name="Jenkins J."/>
            <person name="Shu S."/>
            <person name="Grimwood J."/>
            <person name="Barry K."/>
            <person name="Goodstein D."/>
            <person name="Schmutz J."/>
            <person name="Leebens-Mack J."/>
            <person name="Osbourn A."/>
        </authorList>
    </citation>
    <scope>NUCLEOTIDE SEQUENCE [LARGE SCALE GENOMIC DNA]</scope>
    <source>
        <strain evidence="7">JIC</strain>
    </source>
</reference>
<keyword evidence="3" id="KW-0064">Aspartyl protease</keyword>
<dbReference type="Pfam" id="PF14543">
    <property type="entry name" value="TAXi_N"/>
    <property type="match status" value="1"/>
</dbReference>
<keyword evidence="2" id="KW-0645">Protease</keyword>
<dbReference type="InterPro" id="IPR032861">
    <property type="entry name" value="TAXi_N"/>
</dbReference>
<dbReference type="SUPFAM" id="SSF50630">
    <property type="entry name" value="Acid proteases"/>
    <property type="match status" value="1"/>
</dbReference>
<dbReference type="PANTHER" id="PTHR47967">
    <property type="entry name" value="OS07G0603500 PROTEIN-RELATED"/>
    <property type="match status" value="1"/>
</dbReference>
<dbReference type="Pfam" id="PF14541">
    <property type="entry name" value="TAXi_C"/>
    <property type="match status" value="1"/>
</dbReference>
<accession>A0AAW1IQY4</accession>
<dbReference type="EMBL" id="JBDFQZ010000009">
    <property type="protein sequence ID" value="KAK9691776.1"/>
    <property type="molecule type" value="Genomic_DNA"/>
</dbReference>
<dbReference type="InterPro" id="IPR051708">
    <property type="entry name" value="Plant_Aspart_Prot_A1"/>
</dbReference>
<feature type="domain" description="Peptidase A1" evidence="6">
    <location>
        <begin position="7"/>
        <end position="365"/>
    </location>
</feature>
<proteinExistence type="inferred from homology"/>
<protein>
    <recommendedName>
        <fullName evidence="6">Peptidase A1 domain-containing protein</fullName>
    </recommendedName>
</protein>
<evidence type="ECO:0000256" key="5">
    <source>
        <dbReference type="ARBA" id="ARBA00023180"/>
    </source>
</evidence>
<dbReference type="PROSITE" id="PS51767">
    <property type="entry name" value="PEPTIDASE_A1"/>
    <property type="match status" value="1"/>
</dbReference>
<dbReference type="AlphaFoldDB" id="A0AAW1IQY4"/>
<dbReference type="InterPro" id="IPR021109">
    <property type="entry name" value="Peptidase_aspartic_dom_sf"/>
</dbReference>
<dbReference type="GO" id="GO:0006508">
    <property type="term" value="P:proteolysis"/>
    <property type="evidence" value="ECO:0007669"/>
    <property type="project" value="UniProtKB-KW"/>
</dbReference>
<dbReference type="InterPro" id="IPR032799">
    <property type="entry name" value="TAXi_C"/>
</dbReference>
<evidence type="ECO:0000313" key="8">
    <source>
        <dbReference type="Proteomes" id="UP001443914"/>
    </source>
</evidence>
<dbReference type="PANTHER" id="PTHR47967:SF128">
    <property type="entry name" value="ASPARTIC PROTEINASE CDR1-LIKE"/>
    <property type="match status" value="1"/>
</dbReference>
<gene>
    <name evidence="7" type="ORF">RND81_09G219200</name>
</gene>